<proteinExistence type="predicted"/>
<evidence type="ECO:0000313" key="2">
    <source>
        <dbReference type="Proteomes" id="UP001241377"/>
    </source>
</evidence>
<organism evidence="1 2">
    <name type="scientific">Naganishia cerealis</name>
    <dbReference type="NCBI Taxonomy" id="610337"/>
    <lineage>
        <taxon>Eukaryota</taxon>
        <taxon>Fungi</taxon>
        <taxon>Dikarya</taxon>
        <taxon>Basidiomycota</taxon>
        <taxon>Agaricomycotina</taxon>
        <taxon>Tremellomycetes</taxon>
        <taxon>Filobasidiales</taxon>
        <taxon>Filobasidiaceae</taxon>
        <taxon>Naganishia</taxon>
    </lineage>
</organism>
<comment type="caution">
    <text evidence="1">The sequence shown here is derived from an EMBL/GenBank/DDBJ whole genome shotgun (WGS) entry which is preliminary data.</text>
</comment>
<evidence type="ECO:0000313" key="1">
    <source>
        <dbReference type="EMBL" id="KAJ9111089.1"/>
    </source>
</evidence>
<accession>A0ACC2WIT0</accession>
<keyword evidence="2" id="KW-1185">Reference proteome</keyword>
<reference evidence="1" key="1">
    <citation type="submission" date="2023-04" db="EMBL/GenBank/DDBJ databases">
        <title>Draft Genome sequencing of Naganishia species isolated from polar environments using Oxford Nanopore Technology.</title>
        <authorList>
            <person name="Leo P."/>
            <person name="Venkateswaran K."/>
        </authorList>
    </citation>
    <scope>NUCLEOTIDE SEQUENCE</scope>
    <source>
        <strain evidence="1">MNA-CCFEE 5261</strain>
    </source>
</reference>
<dbReference type="EMBL" id="JASBWR010000009">
    <property type="protein sequence ID" value="KAJ9111089.1"/>
    <property type="molecule type" value="Genomic_DNA"/>
</dbReference>
<name>A0ACC2WIT0_9TREE</name>
<gene>
    <name evidence="1" type="ORF">QFC19_001287</name>
</gene>
<sequence>MLPPYLTSAFHLDSEDSCFPWTQDDAERVQHARIDQGSLLIDSMLRDAGIASPDTVYPPTSTETLASLLTSLLPIPRLERDLLTYYLLLDAATASSDHSSVAGSFARQRYLGPLHVSRIQGFWYADRGRLEDAVSVLARPAVWSGLPREEFVRECQDSILDSLASKSTPALVNLFLTTSNLPLDTPERRQHSVRALALEQGKFYQAWRYVRDLEFETDMEASGELDVAENVEDSERGSFEQDDEMVVDDEEKADNEDQEAGLERNALLVQHERRRLLAVILEAVLIPYPNKTALQSLLKLPIDSYEQRFFASYLLNTTTSLPPLSFSLLHDLLTLRMCARGQHALAVEIDRQVAERTKEQPQLGVLASSTEIRGSVQEMVNLLPEVQRKMLLVERDAAHVVDPASQRRNDGEPSPRGGSGTATTSVGTTEQFPVQVPLATSGSRFAAYTRPSFAPLSASTQLRQASNPKVAMYQALLRSTASSSFAGGDAESSTRQQTSQQTLLPSDHAPASSRRRMLLNASTNSVGMGSSTTLRNGMSVPFGGQQTQFPSSPFNFPPRVPIGYSALSASQNNTSAVYPSIRRFASDHAMSAEDGSQTPRAMSESGGEGSVSPNSDRGTVEQIESVPSVEDEEERAETPVARESGGTAKDEDAESLDGFNEVTNSERRNADDAEDASNQDHHEGAGIQPSAPTKTPRGKRTRPTQPTVSPPANRPTRKAPARTRKQKEQLRNDEEGSNAGDAKSNREGHEDDHDVSIPGAFPTPRRAKRKLRSSSQFEVNEESDTDAHHQPPQAKRSRKGDSAADMVRRATRSQSVVSQATTEADHTDHIEQEELKTPKKHKSDLVSRGRGQPQRRSARLSESAAPTSPAQSVVSEADIRAVNGRGGRARKEVAKTRETRSSGNKVNATPATRGVRTRRQAAALEEEEEEE</sequence>
<dbReference type="Proteomes" id="UP001241377">
    <property type="component" value="Unassembled WGS sequence"/>
</dbReference>
<protein>
    <submittedName>
        <fullName evidence="1">Uncharacterized protein</fullName>
    </submittedName>
</protein>